<protein>
    <submittedName>
        <fullName evidence="2">Glycosyltransferase, group 2 family protein</fullName>
        <ecNumber evidence="2">2.4.-.-</ecNumber>
    </submittedName>
</protein>
<feature type="domain" description="Glycosyltransferase 2-like" evidence="1">
    <location>
        <begin position="22"/>
        <end position="141"/>
    </location>
</feature>
<name>C9LPH6_9FIRM</name>
<evidence type="ECO:0000313" key="2">
    <source>
        <dbReference type="EMBL" id="EEW97462.1"/>
    </source>
</evidence>
<keyword evidence="2" id="KW-0328">Glycosyltransferase</keyword>
<dbReference type="GO" id="GO:0016757">
    <property type="term" value="F:glycosyltransferase activity"/>
    <property type="evidence" value="ECO:0007669"/>
    <property type="project" value="UniProtKB-KW"/>
</dbReference>
<dbReference type="STRING" id="592028.GCWU000321_01456"/>
<comment type="caution">
    <text evidence="2">The sequence shown here is derived from an EMBL/GenBank/DDBJ whole genome shotgun (WGS) entry which is preliminary data.</text>
</comment>
<sequence length="270" mass="31863">MTLIIFIVYGYRKRGNSVAKISALILAKNEERNIKACIETLSFADEILVIDDFSTDKTKEIAESLGARVIQHGMNGDWGKQQTFAIKNARYEWVLFVDADERISKPLAKEVCSVAEKGDKKAYWIRRENKFYHHHATHGVLRPDYVNRLFPAEGSYVEGYVHPRIVTPYPNEKLHEIMYHYTYDSWSHQLNKLNNYTTLAAAKYKKNHKKCNFFFDIMLRPFWAFFKVYVLNLGFLDGKMGWILSTNHYFYTMNKYIKLYFLYQDKDGRL</sequence>
<keyword evidence="2" id="KW-0808">Transferase</keyword>
<dbReference type="HOGENOM" id="CLU_065962_1_0_9"/>
<dbReference type="AlphaFoldDB" id="C9LPH6"/>
<dbReference type="EC" id="2.4.-.-" evidence="2"/>
<dbReference type="CDD" id="cd02511">
    <property type="entry name" value="Beta4Glucosyltransferase"/>
    <property type="match status" value="1"/>
</dbReference>
<dbReference type="Gene3D" id="3.90.550.10">
    <property type="entry name" value="Spore Coat Polysaccharide Biosynthesis Protein SpsA, Chain A"/>
    <property type="match status" value="1"/>
</dbReference>
<dbReference type="Proteomes" id="UP000004736">
    <property type="component" value="Unassembled WGS sequence"/>
</dbReference>
<reference evidence="2" key="1">
    <citation type="submission" date="2009-09" db="EMBL/GenBank/DDBJ databases">
        <authorList>
            <person name="Weinstock G."/>
            <person name="Sodergren E."/>
            <person name="Clifton S."/>
            <person name="Fulton L."/>
            <person name="Fulton B."/>
            <person name="Courtney L."/>
            <person name="Fronick C."/>
            <person name="Harrison M."/>
            <person name="Strong C."/>
            <person name="Farmer C."/>
            <person name="Delahaunty K."/>
            <person name="Markovic C."/>
            <person name="Hall O."/>
            <person name="Minx P."/>
            <person name="Tomlinson C."/>
            <person name="Mitreva M."/>
            <person name="Nelson J."/>
            <person name="Hou S."/>
            <person name="Wollam A."/>
            <person name="Pepin K.H."/>
            <person name="Johnson M."/>
            <person name="Bhonagiri V."/>
            <person name="Nash W.E."/>
            <person name="Warren W."/>
            <person name="Chinwalla A."/>
            <person name="Mardis E.R."/>
            <person name="Wilson R.K."/>
        </authorList>
    </citation>
    <scope>NUCLEOTIDE SEQUENCE [LARGE SCALE GENOMIC DNA]</scope>
    <source>
        <strain evidence="2">DSM 15470</strain>
    </source>
</reference>
<dbReference type="SUPFAM" id="SSF53448">
    <property type="entry name" value="Nucleotide-diphospho-sugar transferases"/>
    <property type="match status" value="1"/>
</dbReference>
<dbReference type="PANTHER" id="PTHR43630">
    <property type="entry name" value="POLY-BETA-1,6-N-ACETYL-D-GLUCOSAMINE SYNTHASE"/>
    <property type="match status" value="1"/>
</dbReference>
<dbReference type="Pfam" id="PF00535">
    <property type="entry name" value="Glycos_transf_2"/>
    <property type="match status" value="1"/>
</dbReference>
<dbReference type="PANTHER" id="PTHR43630:SF2">
    <property type="entry name" value="GLYCOSYLTRANSFERASE"/>
    <property type="match status" value="1"/>
</dbReference>
<evidence type="ECO:0000259" key="1">
    <source>
        <dbReference type="Pfam" id="PF00535"/>
    </source>
</evidence>
<organism evidence="2 3">
    <name type="scientific">Dialister invisus DSM 15470</name>
    <dbReference type="NCBI Taxonomy" id="592028"/>
    <lineage>
        <taxon>Bacteria</taxon>
        <taxon>Bacillati</taxon>
        <taxon>Bacillota</taxon>
        <taxon>Negativicutes</taxon>
        <taxon>Veillonellales</taxon>
        <taxon>Veillonellaceae</taxon>
        <taxon>Dialister</taxon>
    </lineage>
</organism>
<dbReference type="InterPro" id="IPR001173">
    <property type="entry name" value="Glyco_trans_2-like"/>
</dbReference>
<dbReference type="InterPro" id="IPR029044">
    <property type="entry name" value="Nucleotide-diphossugar_trans"/>
</dbReference>
<dbReference type="eggNOG" id="COG0463">
    <property type="taxonomic scope" value="Bacteria"/>
</dbReference>
<accession>C9LPH6</accession>
<proteinExistence type="predicted"/>
<dbReference type="EMBL" id="ACIM02000001">
    <property type="protein sequence ID" value="EEW97462.1"/>
    <property type="molecule type" value="Genomic_DNA"/>
</dbReference>
<evidence type="ECO:0000313" key="3">
    <source>
        <dbReference type="Proteomes" id="UP000004736"/>
    </source>
</evidence>
<gene>
    <name evidence="2" type="ORF">GCWU000321_01456</name>
</gene>
<keyword evidence="3" id="KW-1185">Reference proteome</keyword>